<dbReference type="AlphaFoldDB" id="A0AAP0G462"/>
<name>A0AAP0G462_9ASPA</name>
<evidence type="ECO:0000256" key="7">
    <source>
        <dbReference type="ARBA" id="ARBA00023136"/>
    </source>
</evidence>
<feature type="transmembrane region" description="Helical" evidence="9">
    <location>
        <begin position="41"/>
        <end position="72"/>
    </location>
</feature>
<sequence length="180" mass="20514">MDSEICDESMPNLHRRHRRRRPAGTIRFPLEKPGGARLLSFFLRIVVMAIALALFFLFAGIAVFTLIFLCVIGRVLRRRQIIESVIRPPQAAVRRGLSQEEMRLLSCFSYAGVIPSECAVCLEELREGELCRALPACNHVFHRTCVDRWLERSEMCPICRGDVTVGHDDPNVLQKPLGWI</sequence>
<proteinExistence type="predicted"/>
<keyword evidence="12" id="KW-1185">Reference proteome</keyword>
<dbReference type="Gene3D" id="3.30.40.10">
    <property type="entry name" value="Zinc/RING finger domain, C3HC4 (zinc finger)"/>
    <property type="match status" value="1"/>
</dbReference>
<accession>A0AAP0G462</accession>
<protein>
    <submittedName>
        <fullName evidence="11">RING-H2 finger protein ATL56</fullName>
    </submittedName>
</protein>
<reference evidence="11 12" key="1">
    <citation type="journal article" date="2022" name="Nat. Plants">
        <title>Genomes of leafy and leafless Platanthera orchids illuminate the evolution of mycoheterotrophy.</title>
        <authorList>
            <person name="Li M.H."/>
            <person name="Liu K.W."/>
            <person name="Li Z."/>
            <person name="Lu H.C."/>
            <person name="Ye Q.L."/>
            <person name="Zhang D."/>
            <person name="Wang J.Y."/>
            <person name="Li Y.F."/>
            <person name="Zhong Z.M."/>
            <person name="Liu X."/>
            <person name="Yu X."/>
            <person name="Liu D.K."/>
            <person name="Tu X.D."/>
            <person name="Liu B."/>
            <person name="Hao Y."/>
            <person name="Liao X.Y."/>
            <person name="Jiang Y.T."/>
            <person name="Sun W.H."/>
            <person name="Chen J."/>
            <person name="Chen Y.Q."/>
            <person name="Ai Y."/>
            <person name="Zhai J.W."/>
            <person name="Wu S.S."/>
            <person name="Zhou Z."/>
            <person name="Hsiao Y.Y."/>
            <person name="Wu W.L."/>
            <person name="Chen Y.Y."/>
            <person name="Lin Y.F."/>
            <person name="Hsu J.L."/>
            <person name="Li C.Y."/>
            <person name="Wang Z.W."/>
            <person name="Zhao X."/>
            <person name="Zhong W.Y."/>
            <person name="Ma X.K."/>
            <person name="Ma L."/>
            <person name="Huang J."/>
            <person name="Chen G.Z."/>
            <person name="Huang M.Z."/>
            <person name="Huang L."/>
            <person name="Peng D.H."/>
            <person name="Luo Y.B."/>
            <person name="Zou S.Q."/>
            <person name="Chen S.P."/>
            <person name="Lan S."/>
            <person name="Tsai W.C."/>
            <person name="Van de Peer Y."/>
            <person name="Liu Z.J."/>
        </authorList>
    </citation>
    <scope>NUCLEOTIDE SEQUENCE [LARGE SCALE GENOMIC DNA]</scope>
    <source>
        <strain evidence="11">Lor287</strain>
    </source>
</reference>
<keyword evidence="4 8" id="KW-0863">Zinc-finger</keyword>
<gene>
    <name evidence="11" type="primary">ATL56</name>
    <name evidence="11" type="ORF">KSP39_PZI012860</name>
</gene>
<dbReference type="Pfam" id="PF13639">
    <property type="entry name" value="zf-RING_2"/>
    <property type="match status" value="1"/>
</dbReference>
<comment type="subcellular location">
    <subcellularLocation>
        <location evidence="1">Membrane</location>
    </subcellularLocation>
</comment>
<dbReference type="InterPro" id="IPR001841">
    <property type="entry name" value="Znf_RING"/>
</dbReference>
<evidence type="ECO:0000313" key="12">
    <source>
        <dbReference type="Proteomes" id="UP001418222"/>
    </source>
</evidence>
<keyword evidence="7 9" id="KW-0472">Membrane</keyword>
<dbReference type="InterPro" id="IPR013083">
    <property type="entry name" value="Znf_RING/FYVE/PHD"/>
</dbReference>
<keyword evidence="2 9" id="KW-0812">Transmembrane</keyword>
<evidence type="ECO:0000313" key="11">
    <source>
        <dbReference type="EMBL" id="KAK8936319.1"/>
    </source>
</evidence>
<evidence type="ECO:0000256" key="8">
    <source>
        <dbReference type="PROSITE-ProRule" id="PRU00175"/>
    </source>
</evidence>
<evidence type="ECO:0000256" key="5">
    <source>
        <dbReference type="ARBA" id="ARBA00022833"/>
    </source>
</evidence>
<organism evidence="11 12">
    <name type="scientific">Platanthera zijinensis</name>
    <dbReference type="NCBI Taxonomy" id="2320716"/>
    <lineage>
        <taxon>Eukaryota</taxon>
        <taxon>Viridiplantae</taxon>
        <taxon>Streptophyta</taxon>
        <taxon>Embryophyta</taxon>
        <taxon>Tracheophyta</taxon>
        <taxon>Spermatophyta</taxon>
        <taxon>Magnoliopsida</taxon>
        <taxon>Liliopsida</taxon>
        <taxon>Asparagales</taxon>
        <taxon>Orchidaceae</taxon>
        <taxon>Orchidoideae</taxon>
        <taxon>Orchideae</taxon>
        <taxon>Orchidinae</taxon>
        <taxon>Platanthera</taxon>
    </lineage>
</organism>
<dbReference type="CDD" id="cd16454">
    <property type="entry name" value="RING-H2_PA-TM-RING"/>
    <property type="match status" value="1"/>
</dbReference>
<comment type="caution">
    <text evidence="11">The sequence shown here is derived from an EMBL/GenBank/DDBJ whole genome shotgun (WGS) entry which is preliminary data.</text>
</comment>
<dbReference type="SUPFAM" id="SSF57850">
    <property type="entry name" value="RING/U-box"/>
    <property type="match status" value="1"/>
</dbReference>
<evidence type="ECO:0000256" key="4">
    <source>
        <dbReference type="ARBA" id="ARBA00022771"/>
    </source>
</evidence>
<evidence type="ECO:0000259" key="10">
    <source>
        <dbReference type="PROSITE" id="PS50089"/>
    </source>
</evidence>
<evidence type="ECO:0000256" key="9">
    <source>
        <dbReference type="SAM" id="Phobius"/>
    </source>
</evidence>
<dbReference type="PANTHER" id="PTHR46539">
    <property type="entry name" value="E3 UBIQUITIN-PROTEIN LIGASE ATL42"/>
    <property type="match status" value="1"/>
</dbReference>
<dbReference type="PANTHER" id="PTHR46539:SF9">
    <property type="entry name" value="RING-H2 FINGER PROTEIN ATL56"/>
    <property type="match status" value="1"/>
</dbReference>
<dbReference type="GO" id="GO:0016020">
    <property type="term" value="C:membrane"/>
    <property type="evidence" value="ECO:0007669"/>
    <property type="project" value="UniProtKB-SubCell"/>
</dbReference>
<evidence type="ECO:0000256" key="2">
    <source>
        <dbReference type="ARBA" id="ARBA00022692"/>
    </source>
</evidence>
<feature type="domain" description="RING-type" evidence="10">
    <location>
        <begin position="118"/>
        <end position="160"/>
    </location>
</feature>
<keyword evidence="5" id="KW-0862">Zinc</keyword>
<keyword evidence="6 9" id="KW-1133">Transmembrane helix</keyword>
<evidence type="ECO:0000256" key="6">
    <source>
        <dbReference type="ARBA" id="ARBA00022989"/>
    </source>
</evidence>
<keyword evidence="3" id="KW-0479">Metal-binding</keyword>
<dbReference type="PROSITE" id="PS50089">
    <property type="entry name" value="ZF_RING_2"/>
    <property type="match status" value="1"/>
</dbReference>
<dbReference type="GO" id="GO:0008270">
    <property type="term" value="F:zinc ion binding"/>
    <property type="evidence" value="ECO:0007669"/>
    <property type="project" value="UniProtKB-KW"/>
</dbReference>
<dbReference type="Proteomes" id="UP001418222">
    <property type="component" value="Unassembled WGS sequence"/>
</dbReference>
<evidence type="ECO:0000256" key="3">
    <source>
        <dbReference type="ARBA" id="ARBA00022723"/>
    </source>
</evidence>
<evidence type="ECO:0000256" key="1">
    <source>
        <dbReference type="ARBA" id="ARBA00004370"/>
    </source>
</evidence>
<dbReference type="SMART" id="SM00184">
    <property type="entry name" value="RING"/>
    <property type="match status" value="1"/>
</dbReference>
<dbReference type="EMBL" id="JBBWWQ010000011">
    <property type="protein sequence ID" value="KAK8936319.1"/>
    <property type="molecule type" value="Genomic_DNA"/>
</dbReference>